<organism evidence="6 7">
    <name type="scientific">Nocardiopsis gilva YIM 90087</name>
    <dbReference type="NCBI Taxonomy" id="1235441"/>
    <lineage>
        <taxon>Bacteria</taxon>
        <taxon>Bacillati</taxon>
        <taxon>Actinomycetota</taxon>
        <taxon>Actinomycetes</taxon>
        <taxon>Streptosporangiales</taxon>
        <taxon>Nocardiopsidaceae</taxon>
        <taxon>Nocardiopsis</taxon>
    </lineage>
</organism>
<evidence type="ECO:0000256" key="2">
    <source>
        <dbReference type="ARBA" id="ARBA00022448"/>
    </source>
</evidence>
<dbReference type="PANTHER" id="PTHR30061:SF50">
    <property type="entry name" value="MALTOSE_MALTODEXTRIN-BINDING PERIPLASMIC PROTEIN"/>
    <property type="match status" value="1"/>
</dbReference>
<comment type="similarity">
    <text evidence="1">Belongs to the bacterial solute-binding protein 1 family.</text>
</comment>
<reference evidence="6 7" key="1">
    <citation type="submission" date="2017-08" db="EMBL/GenBank/DDBJ databases">
        <title>The complete genome sequence of Nocardiopsis gilva YIM 90087.</title>
        <authorList>
            <person name="Yin M."/>
            <person name="Tang S."/>
        </authorList>
    </citation>
    <scope>NUCLEOTIDE SEQUENCE [LARGE SCALE GENOMIC DNA]</scope>
    <source>
        <strain evidence="6 7">YIM 90087</strain>
    </source>
</reference>
<proteinExistence type="inferred from homology"/>
<dbReference type="GO" id="GO:0015144">
    <property type="term" value="F:carbohydrate transmembrane transporter activity"/>
    <property type="evidence" value="ECO:0007669"/>
    <property type="project" value="InterPro"/>
</dbReference>
<dbReference type="GO" id="GO:0042956">
    <property type="term" value="P:maltodextrin transmembrane transport"/>
    <property type="evidence" value="ECO:0007669"/>
    <property type="project" value="TreeGrafter"/>
</dbReference>
<dbReference type="EMBL" id="CP022753">
    <property type="protein sequence ID" value="ASU84139.1"/>
    <property type="molecule type" value="Genomic_DNA"/>
</dbReference>
<dbReference type="PANTHER" id="PTHR30061">
    <property type="entry name" value="MALTOSE-BINDING PERIPLASMIC PROTEIN"/>
    <property type="match status" value="1"/>
</dbReference>
<dbReference type="GO" id="GO:1901982">
    <property type="term" value="F:maltose binding"/>
    <property type="evidence" value="ECO:0007669"/>
    <property type="project" value="TreeGrafter"/>
</dbReference>
<dbReference type="SUPFAM" id="SSF53850">
    <property type="entry name" value="Periplasmic binding protein-like II"/>
    <property type="match status" value="1"/>
</dbReference>
<dbReference type="InterPro" id="IPR006059">
    <property type="entry name" value="SBP"/>
</dbReference>
<keyword evidence="2" id="KW-0813">Transport</keyword>
<evidence type="ECO:0000256" key="4">
    <source>
        <dbReference type="ARBA" id="ARBA00022729"/>
    </source>
</evidence>
<dbReference type="PRINTS" id="PR00181">
    <property type="entry name" value="MALTOSEBP"/>
</dbReference>
<feature type="chain" id="PRO_5039647486" evidence="5">
    <location>
        <begin position="22"/>
        <end position="422"/>
    </location>
</feature>
<sequence length="422" mass="44183">MRPMPTAAAALGLALALSACGANPEGAAAPGAGSGEITFWDTSDATTEAHVFRGLIEDFEAAHPDITVHYENVPFDDAQEKFKTAAQAGTGAPDVMRADVGWVAELAALGYLAPLDDTPALQEPEDFLPTPLSSTRHAGATYAVPQVTDSLALLYNKDLLAQAGHEEPPATMEELKQVALDVNDTTDATGLYLNAADGFFLLPHYYAHGGNLLDVEKQEITVNDAAGVAALEEVLDLIDSGAAADPALTDTYATMQTAFKDGDVAMIFNGPWSLGEIRSGDAFSDEADNLGVAPLPAGPEGRGGPTGGHDYAVYAGSGELDASYAFIRFMASADSQATITKELGLLPTRASVYEREEVASHPTVRDFEPVIDTAHPGMWIPEGGTLFQPFTQQLPAAVSGQATAQEALDAVAADYRAALGWD</sequence>
<accession>A0A223S7S6</accession>
<dbReference type="GO" id="GO:0015768">
    <property type="term" value="P:maltose transport"/>
    <property type="evidence" value="ECO:0007669"/>
    <property type="project" value="TreeGrafter"/>
</dbReference>
<evidence type="ECO:0000256" key="3">
    <source>
        <dbReference type="ARBA" id="ARBA00022597"/>
    </source>
</evidence>
<keyword evidence="3" id="KW-0762">Sugar transport</keyword>
<dbReference type="AlphaFoldDB" id="A0A223S7S6"/>
<dbReference type="PROSITE" id="PS51257">
    <property type="entry name" value="PROKAR_LIPOPROTEIN"/>
    <property type="match status" value="1"/>
</dbReference>
<dbReference type="RefSeq" id="WP_017617767.1">
    <property type="nucleotide sequence ID" value="NZ_ANBG01000095.1"/>
</dbReference>
<evidence type="ECO:0000256" key="5">
    <source>
        <dbReference type="SAM" id="SignalP"/>
    </source>
</evidence>
<name>A0A223S7S6_9ACTN</name>
<feature type="signal peptide" evidence="5">
    <location>
        <begin position="1"/>
        <end position="21"/>
    </location>
</feature>
<protein>
    <submittedName>
        <fullName evidence="6">Sugar ABC transporter substrate-binding protein</fullName>
    </submittedName>
</protein>
<dbReference type="KEGG" id="ngv:CDO52_16280"/>
<keyword evidence="4 5" id="KW-0732">Signal</keyword>
<dbReference type="GO" id="GO:0055052">
    <property type="term" value="C:ATP-binding cassette (ABC) transporter complex, substrate-binding subunit-containing"/>
    <property type="evidence" value="ECO:0007669"/>
    <property type="project" value="TreeGrafter"/>
</dbReference>
<dbReference type="Proteomes" id="UP000215005">
    <property type="component" value="Chromosome"/>
</dbReference>
<gene>
    <name evidence="6" type="ORF">CDO52_16280</name>
</gene>
<evidence type="ECO:0000313" key="6">
    <source>
        <dbReference type="EMBL" id="ASU84139.1"/>
    </source>
</evidence>
<dbReference type="OrthoDB" id="2515046at2"/>
<dbReference type="InterPro" id="IPR006060">
    <property type="entry name" value="Maltose/Cyclodextrin-bd"/>
</dbReference>
<evidence type="ECO:0000313" key="7">
    <source>
        <dbReference type="Proteomes" id="UP000215005"/>
    </source>
</evidence>
<evidence type="ECO:0000256" key="1">
    <source>
        <dbReference type="ARBA" id="ARBA00008520"/>
    </source>
</evidence>
<dbReference type="Gene3D" id="3.40.190.10">
    <property type="entry name" value="Periplasmic binding protein-like II"/>
    <property type="match status" value="2"/>
</dbReference>
<dbReference type="Pfam" id="PF13416">
    <property type="entry name" value="SBP_bac_8"/>
    <property type="match status" value="1"/>
</dbReference>
<keyword evidence="7" id="KW-1185">Reference proteome</keyword>